<dbReference type="SUPFAM" id="SSF49299">
    <property type="entry name" value="PKD domain"/>
    <property type="match status" value="1"/>
</dbReference>
<evidence type="ECO:0000313" key="3">
    <source>
        <dbReference type="EMBL" id="SVC16422.1"/>
    </source>
</evidence>
<evidence type="ECO:0000259" key="1">
    <source>
        <dbReference type="PROSITE" id="PS50093"/>
    </source>
</evidence>
<dbReference type="SMART" id="SM00089">
    <property type="entry name" value="PKD"/>
    <property type="match status" value="1"/>
</dbReference>
<evidence type="ECO:0008006" key="4">
    <source>
        <dbReference type="Google" id="ProtNLM"/>
    </source>
</evidence>
<proteinExistence type="predicted"/>
<dbReference type="Gene3D" id="2.60.40.4070">
    <property type="match status" value="1"/>
</dbReference>
<dbReference type="PROSITE" id="PS51766">
    <property type="entry name" value="DOCKERIN"/>
    <property type="match status" value="1"/>
</dbReference>
<dbReference type="Gene3D" id="1.10.1330.10">
    <property type="entry name" value="Dockerin domain"/>
    <property type="match status" value="1"/>
</dbReference>
<dbReference type="Pfam" id="PF00404">
    <property type="entry name" value="Dockerin_1"/>
    <property type="match status" value="1"/>
</dbReference>
<dbReference type="CDD" id="cd08547">
    <property type="entry name" value="Type_II_cohesin"/>
    <property type="match status" value="1"/>
</dbReference>
<dbReference type="EMBL" id="UINC01076856">
    <property type="protein sequence ID" value="SVC16422.1"/>
    <property type="molecule type" value="Genomic_DNA"/>
</dbReference>
<dbReference type="Pfam" id="PF18911">
    <property type="entry name" value="PKD_4"/>
    <property type="match status" value="1"/>
</dbReference>
<dbReference type="Gene3D" id="2.60.40.680">
    <property type="match status" value="1"/>
</dbReference>
<dbReference type="InterPro" id="IPR035986">
    <property type="entry name" value="PKD_dom_sf"/>
</dbReference>
<dbReference type="CDD" id="cd00146">
    <property type="entry name" value="PKD"/>
    <property type="match status" value="1"/>
</dbReference>
<dbReference type="GO" id="GO:0000272">
    <property type="term" value="P:polysaccharide catabolic process"/>
    <property type="evidence" value="ECO:0007669"/>
    <property type="project" value="InterPro"/>
</dbReference>
<reference evidence="3" key="1">
    <citation type="submission" date="2018-05" db="EMBL/GenBank/DDBJ databases">
        <authorList>
            <person name="Lanie J.A."/>
            <person name="Ng W.-L."/>
            <person name="Kazmierczak K.M."/>
            <person name="Andrzejewski T.M."/>
            <person name="Davidsen T.M."/>
            <person name="Wayne K.J."/>
            <person name="Tettelin H."/>
            <person name="Glass J.I."/>
            <person name="Rusch D."/>
            <person name="Podicherti R."/>
            <person name="Tsui H.-C.T."/>
            <person name="Winkler M.E."/>
        </authorList>
    </citation>
    <scope>NUCLEOTIDE SEQUENCE</scope>
</reference>
<dbReference type="Gene3D" id="2.60.40.10">
    <property type="entry name" value="Immunoglobulins"/>
    <property type="match status" value="1"/>
</dbReference>
<dbReference type="InterPro" id="IPR002102">
    <property type="entry name" value="Cohesin_dom"/>
</dbReference>
<feature type="non-terminal residue" evidence="3">
    <location>
        <position position="1"/>
    </location>
</feature>
<name>A0A382JYN3_9ZZZZ</name>
<dbReference type="Pfam" id="PF00963">
    <property type="entry name" value="Cohesin"/>
    <property type="match status" value="1"/>
</dbReference>
<dbReference type="PROSITE" id="PS50093">
    <property type="entry name" value="PKD"/>
    <property type="match status" value="1"/>
</dbReference>
<dbReference type="InterPro" id="IPR002105">
    <property type="entry name" value="Dockerin_1_rpt"/>
</dbReference>
<dbReference type="InterPro" id="IPR022409">
    <property type="entry name" value="PKD/Chitinase_dom"/>
</dbReference>
<dbReference type="InterPro" id="IPR036439">
    <property type="entry name" value="Dockerin_dom_sf"/>
</dbReference>
<feature type="domain" description="PKD" evidence="1">
    <location>
        <begin position="75"/>
        <end position="144"/>
    </location>
</feature>
<feature type="domain" description="Dockerin" evidence="2">
    <location>
        <begin position="157"/>
        <end position="225"/>
    </location>
</feature>
<sequence>WTIQVNNTDNLLITASAGAQNISGAGTLFSLKFAVPDTLSSNFVPVNVVDFTGNEEYTTTDFEITSGGVQVVWGPTVGYTSTPTTGAYPLEVIFTDTSGPGTFPINEWTWDFGDDSTGSGSVISHTYNYPGVYDVTLWIEDEFSLMDSITSVGLVQIDTLYGDVSWNAQVQSYDASLILKDLAEMIELDELQFTVGDVSGDNSLSALDATLILQYVIGLINELPYDPSTQFLASGDLSMDDQEAAPGTAVAIPVNIANGTNIYGFEAMLEFDPAVLEFDTLLLSESMASYLVYDNPLEEGIIKVAASGSSVDGNDGVFSTLHFNVNSEFTDETVIQINDLRWNEGEVVEYAAEMTLTFALGIEDDLIPNKYALHQNYPNPFNPTTTLRYDLPEDAMVNITIYNMMGRKISTLVSSQQTAGFKSVLWNATND</sequence>
<dbReference type="InterPro" id="IPR016134">
    <property type="entry name" value="Dockerin_dom"/>
</dbReference>
<dbReference type="SUPFAM" id="SSF49384">
    <property type="entry name" value="Carbohydrate-binding domain"/>
    <property type="match status" value="1"/>
</dbReference>
<dbReference type="SUPFAM" id="SSF63446">
    <property type="entry name" value="Type I dockerin domain"/>
    <property type="match status" value="1"/>
</dbReference>
<evidence type="ECO:0000259" key="2">
    <source>
        <dbReference type="PROSITE" id="PS51766"/>
    </source>
</evidence>
<dbReference type="InterPro" id="IPR000601">
    <property type="entry name" value="PKD_dom"/>
</dbReference>
<dbReference type="InterPro" id="IPR013783">
    <property type="entry name" value="Ig-like_fold"/>
</dbReference>
<dbReference type="InterPro" id="IPR008965">
    <property type="entry name" value="CBM2/CBM3_carb-bd_dom_sf"/>
</dbReference>
<dbReference type="GO" id="GO:0004553">
    <property type="term" value="F:hydrolase activity, hydrolyzing O-glycosyl compounds"/>
    <property type="evidence" value="ECO:0007669"/>
    <property type="project" value="InterPro"/>
</dbReference>
<gene>
    <name evidence="3" type="ORF">METZ01_LOCUS269276</name>
</gene>
<dbReference type="AlphaFoldDB" id="A0A382JYN3"/>
<dbReference type="GO" id="GO:0030246">
    <property type="term" value="F:carbohydrate binding"/>
    <property type="evidence" value="ECO:0007669"/>
    <property type="project" value="InterPro"/>
</dbReference>
<protein>
    <recommendedName>
        <fullName evidence="4">PKD domain-containing protein</fullName>
    </recommendedName>
</protein>
<feature type="non-terminal residue" evidence="3">
    <location>
        <position position="431"/>
    </location>
</feature>
<dbReference type="CDD" id="cd14256">
    <property type="entry name" value="Dockerin_I"/>
    <property type="match status" value="1"/>
</dbReference>
<organism evidence="3">
    <name type="scientific">marine metagenome</name>
    <dbReference type="NCBI Taxonomy" id="408172"/>
    <lineage>
        <taxon>unclassified sequences</taxon>
        <taxon>metagenomes</taxon>
        <taxon>ecological metagenomes</taxon>
    </lineage>
</organism>
<accession>A0A382JYN3</accession>